<dbReference type="KEGG" id="dci:103506722"/>
<keyword evidence="7" id="KW-0472">Membrane</keyword>
<dbReference type="InterPro" id="IPR039417">
    <property type="entry name" value="Peptidase_C1A_papain-like"/>
</dbReference>
<dbReference type="Gene3D" id="3.90.70.10">
    <property type="entry name" value="Cysteine proteinases"/>
    <property type="match status" value="1"/>
</dbReference>
<evidence type="ECO:0000256" key="4">
    <source>
        <dbReference type="ARBA" id="ARBA00022807"/>
    </source>
</evidence>
<evidence type="ECO:0000313" key="10">
    <source>
        <dbReference type="Proteomes" id="UP000079169"/>
    </source>
</evidence>
<evidence type="ECO:0000256" key="6">
    <source>
        <dbReference type="ARBA" id="ARBA00023157"/>
    </source>
</evidence>
<evidence type="ECO:0000256" key="5">
    <source>
        <dbReference type="ARBA" id="ARBA00023145"/>
    </source>
</evidence>
<evidence type="ECO:0000259" key="8">
    <source>
        <dbReference type="SMART" id="SM00645"/>
    </source>
</evidence>
<keyword evidence="6" id="KW-1015">Disulfide bond</keyword>
<evidence type="ECO:0000256" key="1">
    <source>
        <dbReference type="ARBA" id="ARBA00008455"/>
    </source>
</evidence>
<keyword evidence="5" id="KW-0865">Zymogen</keyword>
<keyword evidence="7" id="KW-0812">Transmembrane</keyword>
<dbReference type="GeneID" id="103506722"/>
<dbReference type="Proteomes" id="UP000079169">
    <property type="component" value="Unplaced"/>
</dbReference>
<feature type="domain" description="Cathepsin propeptide inhibitor" evidence="9">
    <location>
        <begin position="312"/>
        <end position="368"/>
    </location>
</feature>
<dbReference type="SUPFAM" id="SSF54001">
    <property type="entry name" value="Cysteine proteinases"/>
    <property type="match status" value="1"/>
</dbReference>
<dbReference type="SMART" id="SM00645">
    <property type="entry name" value="Pept_C1"/>
    <property type="match status" value="1"/>
</dbReference>
<dbReference type="InterPro" id="IPR038765">
    <property type="entry name" value="Papain-like_cys_pep_sf"/>
</dbReference>
<feature type="domain" description="Peptidase C1A papain C-terminal" evidence="8">
    <location>
        <begin position="396"/>
        <end position="612"/>
    </location>
</feature>
<dbReference type="CDD" id="cd02248">
    <property type="entry name" value="Peptidase_C1A"/>
    <property type="match status" value="1"/>
</dbReference>
<keyword evidence="10" id="KW-1185">Reference proteome</keyword>
<dbReference type="InterPro" id="IPR000169">
    <property type="entry name" value="Pept_cys_AS"/>
</dbReference>
<feature type="transmembrane region" description="Helical" evidence="7">
    <location>
        <begin position="167"/>
        <end position="185"/>
    </location>
</feature>
<dbReference type="SMART" id="SM00848">
    <property type="entry name" value="Inhibitor_I29"/>
    <property type="match status" value="1"/>
</dbReference>
<dbReference type="InterPro" id="IPR013128">
    <property type="entry name" value="Peptidase_C1A"/>
</dbReference>
<dbReference type="InterPro" id="IPR025660">
    <property type="entry name" value="Pept_his_AS"/>
</dbReference>
<evidence type="ECO:0000256" key="2">
    <source>
        <dbReference type="ARBA" id="ARBA00022670"/>
    </source>
</evidence>
<dbReference type="RefSeq" id="XP_026677499.1">
    <property type="nucleotide sequence ID" value="XM_026821698.1"/>
</dbReference>
<dbReference type="FunFam" id="3.90.70.10:FF:000087">
    <property type="entry name" value="Counting factor associated protein D"/>
    <property type="match status" value="1"/>
</dbReference>
<dbReference type="GO" id="GO:0006508">
    <property type="term" value="P:proteolysis"/>
    <property type="evidence" value="ECO:0007669"/>
    <property type="project" value="UniProtKB-KW"/>
</dbReference>
<dbReference type="STRING" id="121845.A0A3Q0IMI5"/>
<reference evidence="11" key="1">
    <citation type="submission" date="2025-08" db="UniProtKB">
        <authorList>
            <consortium name="RefSeq"/>
        </authorList>
    </citation>
    <scope>IDENTIFICATION</scope>
</reference>
<dbReference type="GO" id="GO:0008234">
    <property type="term" value="F:cysteine-type peptidase activity"/>
    <property type="evidence" value="ECO:0007669"/>
    <property type="project" value="UniProtKB-KW"/>
</dbReference>
<sequence>MYQGGYNTMQPYYQRPYGGDYMGMYGNMGMNSYMYRNNYMNRGYPSQENFLMPGRYIQMAQELFSPVFQNSDHMISSLRDITYTADTALVSVRMLFDALNMVANNLYRIRDFLQKYVVSFATLGTSHWIFHLIHSLLGFFGLVKKTQANMDNVWNQVQSGENRNPSVIANLMALSALITAFSYILPRLIDLIKRVVQKDDSNDEKKADGDWNPQVDKFTPVQAKYNFVASNSSELSLTPGQQLRMKTLNLQGNQLPLWVQVADSNFNKAVCLIGVKVGVLRHHQSSTDQHIATFNPMREFINNEKLHHEAEFTRFKYNHGKVYADAKEHAARKTVFTHNLRYIHSKNRAGLSYKLGINHLADRTDEELKALRGFRRTSGYNGGNAFPYKNIKKSDYPASLDWTLYGAVTPVKDQSVCGSCWSFGTTGAVEGAYYMKHKKLAVLSQQALIDCSWGYGNNGCDGGEDFRSYQWIMKHGLPTQDDYGPYLGQDAYCHIANTTATATMTGFVNVTPNSEDALKLALAKHGPVSVAIDASQKSFSFYVNGVYYDEKCNNSPDGLDHAVLAVGYGELDGKPYWQVKNSWSTYWGNQGYVLMSIKDNNCGVMTAPTYVTM</sequence>
<keyword evidence="3" id="KW-0378">Hydrolase</keyword>
<dbReference type="PaxDb" id="121845-A0A3Q0IMI5"/>
<organism evidence="10 11">
    <name type="scientific">Diaphorina citri</name>
    <name type="common">Asian citrus psyllid</name>
    <dbReference type="NCBI Taxonomy" id="121845"/>
    <lineage>
        <taxon>Eukaryota</taxon>
        <taxon>Metazoa</taxon>
        <taxon>Ecdysozoa</taxon>
        <taxon>Arthropoda</taxon>
        <taxon>Hexapoda</taxon>
        <taxon>Insecta</taxon>
        <taxon>Pterygota</taxon>
        <taxon>Neoptera</taxon>
        <taxon>Paraneoptera</taxon>
        <taxon>Hemiptera</taxon>
        <taxon>Sternorrhyncha</taxon>
        <taxon>Psylloidea</taxon>
        <taxon>Psyllidae</taxon>
        <taxon>Diaphorininae</taxon>
        <taxon>Diaphorina</taxon>
    </lineage>
</organism>
<protein>
    <submittedName>
        <fullName evidence="11">Cysteine protease XCP1</fullName>
    </submittedName>
</protein>
<comment type="similarity">
    <text evidence="1">Belongs to the peptidase C1 family.</text>
</comment>
<evidence type="ECO:0000313" key="11">
    <source>
        <dbReference type="RefSeq" id="XP_026677499.1"/>
    </source>
</evidence>
<dbReference type="PROSITE" id="PS00139">
    <property type="entry name" value="THIOL_PROTEASE_CYS"/>
    <property type="match status" value="1"/>
</dbReference>
<dbReference type="InterPro" id="IPR000668">
    <property type="entry name" value="Peptidase_C1A_C"/>
</dbReference>
<keyword evidence="2 11" id="KW-0645">Protease</keyword>
<dbReference type="PROSITE" id="PS00639">
    <property type="entry name" value="THIOL_PROTEASE_HIS"/>
    <property type="match status" value="1"/>
</dbReference>
<evidence type="ECO:0000256" key="7">
    <source>
        <dbReference type="SAM" id="Phobius"/>
    </source>
</evidence>
<gene>
    <name evidence="11" type="primary">LOC103506722</name>
</gene>
<keyword evidence="4" id="KW-0788">Thiol protease</keyword>
<accession>A0A3Q0IMI5</accession>
<keyword evidence="7" id="KW-1133">Transmembrane helix</keyword>
<dbReference type="PANTHER" id="PTHR12411">
    <property type="entry name" value="CYSTEINE PROTEASE FAMILY C1-RELATED"/>
    <property type="match status" value="1"/>
</dbReference>
<evidence type="ECO:0000259" key="9">
    <source>
        <dbReference type="SMART" id="SM00848"/>
    </source>
</evidence>
<dbReference type="Pfam" id="PF08246">
    <property type="entry name" value="Inhibitor_I29"/>
    <property type="match status" value="1"/>
</dbReference>
<proteinExistence type="inferred from homology"/>
<name>A0A3Q0IMI5_DIACI</name>
<dbReference type="PRINTS" id="PR00705">
    <property type="entry name" value="PAPAIN"/>
</dbReference>
<dbReference type="Pfam" id="PF00112">
    <property type="entry name" value="Peptidase_C1"/>
    <property type="match status" value="1"/>
</dbReference>
<feature type="transmembrane region" description="Helical" evidence="7">
    <location>
        <begin position="116"/>
        <end position="143"/>
    </location>
</feature>
<dbReference type="InterPro" id="IPR013201">
    <property type="entry name" value="Prot_inhib_I29"/>
</dbReference>
<evidence type="ECO:0000256" key="3">
    <source>
        <dbReference type="ARBA" id="ARBA00022801"/>
    </source>
</evidence>
<dbReference type="AlphaFoldDB" id="A0A3Q0IMI5"/>